<name>A0AAD4MYK4_9BILA</name>
<accession>A0AAD4MYK4</accession>
<protein>
    <submittedName>
        <fullName evidence="2">Uncharacterized protein</fullName>
    </submittedName>
</protein>
<reference evidence="2" key="1">
    <citation type="submission" date="2022-01" db="EMBL/GenBank/DDBJ databases">
        <title>Genome Sequence Resource for Two Populations of Ditylenchus destructor, the Migratory Endoparasitic Phytonematode.</title>
        <authorList>
            <person name="Zhang H."/>
            <person name="Lin R."/>
            <person name="Xie B."/>
        </authorList>
    </citation>
    <scope>NUCLEOTIDE SEQUENCE</scope>
    <source>
        <strain evidence="2">BazhouSP</strain>
    </source>
</reference>
<evidence type="ECO:0000313" key="3">
    <source>
        <dbReference type="Proteomes" id="UP001201812"/>
    </source>
</evidence>
<proteinExistence type="predicted"/>
<keyword evidence="1" id="KW-0812">Transmembrane</keyword>
<sequence length="388" mass="44197">MISINFNKQHSANGENKAFPKSVIYSLLCLMTQTALTSGIAEGGKDIPIASTSQCILEEAEKCFDKLFQQMPICPDPASSSEHLPLNTEQNGKLPPLSFRCQHFNVLDTCFRDSSIVCLPAAIGHTAKVSYRKKINECARLGRRHVSPVREHYPRKNYRSAQGRRRQTSLRSHSNPLTELQFISLFGYLQTQCRRTPAASPQLDKVEAGSVLNFADHRTSAASSSTQGIIVSNNQSAKDNCTTVEFVEVMENCEMELRQRSAPKYSELDRHQLLRMKLDVSSKLLYYPETNRDEECLIVRSSLAEIFLIHQKYCFETTATRCLCERLRFEEFCAIECINLEPHGLAFDQRLTWKDFRGRLVGDHANRMTQAFAVWILCLILLFVRLPY</sequence>
<evidence type="ECO:0000313" key="2">
    <source>
        <dbReference type="EMBL" id="KAI1708896.1"/>
    </source>
</evidence>
<keyword evidence="1" id="KW-1133">Transmembrane helix</keyword>
<organism evidence="2 3">
    <name type="scientific">Ditylenchus destructor</name>
    <dbReference type="NCBI Taxonomy" id="166010"/>
    <lineage>
        <taxon>Eukaryota</taxon>
        <taxon>Metazoa</taxon>
        <taxon>Ecdysozoa</taxon>
        <taxon>Nematoda</taxon>
        <taxon>Chromadorea</taxon>
        <taxon>Rhabditida</taxon>
        <taxon>Tylenchina</taxon>
        <taxon>Tylenchomorpha</taxon>
        <taxon>Sphaerularioidea</taxon>
        <taxon>Anguinidae</taxon>
        <taxon>Anguininae</taxon>
        <taxon>Ditylenchus</taxon>
    </lineage>
</organism>
<keyword evidence="1" id="KW-0472">Membrane</keyword>
<dbReference type="EMBL" id="JAKKPZ010000033">
    <property type="protein sequence ID" value="KAI1708896.1"/>
    <property type="molecule type" value="Genomic_DNA"/>
</dbReference>
<dbReference type="Proteomes" id="UP001201812">
    <property type="component" value="Unassembled WGS sequence"/>
</dbReference>
<keyword evidence="3" id="KW-1185">Reference proteome</keyword>
<gene>
    <name evidence="2" type="ORF">DdX_11659</name>
</gene>
<evidence type="ECO:0000256" key="1">
    <source>
        <dbReference type="SAM" id="Phobius"/>
    </source>
</evidence>
<dbReference type="AlphaFoldDB" id="A0AAD4MYK4"/>
<comment type="caution">
    <text evidence="2">The sequence shown here is derived from an EMBL/GenBank/DDBJ whole genome shotgun (WGS) entry which is preliminary data.</text>
</comment>
<feature type="transmembrane region" description="Helical" evidence="1">
    <location>
        <begin position="368"/>
        <end position="386"/>
    </location>
</feature>